<dbReference type="InterPro" id="IPR011050">
    <property type="entry name" value="Pectin_lyase_fold/virulence"/>
</dbReference>
<dbReference type="InterPro" id="IPR022441">
    <property type="entry name" value="Para_beta_helix_rpt-2"/>
</dbReference>
<protein>
    <submittedName>
        <fullName evidence="3">Right-handed parallel beta-helix repeat-containing protein</fullName>
    </submittedName>
</protein>
<dbReference type="InterPro" id="IPR012334">
    <property type="entry name" value="Pectin_lyas_fold"/>
</dbReference>
<reference evidence="3 4" key="1">
    <citation type="submission" date="2021-04" db="EMBL/GenBank/DDBJ databases">
        <authorList>
            <person name="Pira H."/>
            <person name="Risdian C."/>
            <person name="Wink J."/>
        </authorList>
    </citation>
    <scope>NUCLEOTIDE SEQUENCE [LARGE SCALE GENOMIC DNA]</scope>
    <source>
        <strain evidence="3 4">WH53</strain>
    </source>
</reference>
<organism evidence="3 4">
    <name type="scientific">Zooshikella harenae</name>
    <dbReference type="NCBI Taxonomy" id="2827238"/>
    <lineage>
        <taxon>Bacteria</taxon>
        <taxon>Pseudomonadati</taxon>
        <taxon>Pseudomonadota</taxon>
        <taxon>Gammaproteobacteria</taxon>
        <taxon>Oceanospirillales</taxon>
        <taxon>Zooshikellaceae</taxon>
        <taxon>Zooshikella</taxon>
    </lineage>
</organism>
<dbReference type="EMBL" id="JAGSOY010000004">
    <property type="protein sequence ID" value="MBU2710121.1"/>
    <property type="molecule type" value="Genomic_DNA"/>
</dbReference>
<gene>
    <name evidence="3" type="ORF">KCG35_03525</name>
</gene>
<evidence type="ECO:0000313" key="4">
    <source>
        <dbReference type="Proteomes" id="UP000690515"/>
    </source>
</evidence>
<proteinExistence type="predicted"/>
<evidence type="ECO:0000256" key="1">
    <source>
        <dbReference type="SAM" id="SignalP"/>
    </source>
</evidence>
<evidence type="ECO:0000259" key="2">
    <source>
        <dbReference type="Pfam" id="PF13229"/>
    </source>
</evidence>
<feature type="chain" id="PRO_5047094613" evidence="1">
    <location>
        <begin position="26"/>
        <end position="329"/>
    </location>
</feature>
<dbReference type="InterPro" id="IPR006626">
    <property type="entry name" value="PbH1"/>
</dbReference>
<dbReference type="SMART" id="SM00710">
    <property type="entry name" value="PbH1"/>
    <property type="match status" value="7"/>
</dbReference>
<accession>A0ABS5Z7U7</accession>
<dbReference type="Pfam" id="PF13229">
    <property type="entry name" value="Beta_helix"/>
    <property type="match status" value="1"/>
</dbReference>
<feature type="domain" description="Right handed beta helix" evidence="2">
    <location>
        <begin position="91"/>
        <end position="250"/>
    </location>
</feature>
<keyword evidence="4" id="KW-1185">Reference proteome</keyword>
<comment type="caution">
    <text evidence="3">The sequence shown here is derived from an EMBL/GenBank/DDBJ whole genome shotgun (WGS) entry which is preliminary data.</text>
</comment>
<evidence type="ECO:0000313" key="3">
    <source>
        <dbReference type="EMBL" id="MBU2710121.1"/>
    </source>
</evidence>
<dbReference type="Gene3D" id="2.160.20.10">
    <property type="entry name" value="Single-stranded right-handed beta-helix, Pectin lyase-like"/>
    <property type="match status" value="1"/>
</dbReference>
<dbReference type="Proteomes" id="UP000690515">
    <property type="component" value="Unassembled WGS sequence"/>
</dbReference>
<feature type="signal peptide" evidence="1">
    <location>
        <begin position="1"/>
        <end position="25"/>
    </location>
</feature>
<name>A0ABS5Z7U7_9GAMM</name>
<dbReference type="NCBIfam" id="TIGR03804">
    <property type="entry name" value="para_beta_helix"/>
    <property type="match status" value="1"/>
</dbReference>
<dbReference type="RefSeq" id="WP_215818275.1">
    <property type="nucleotide sequence ID" value="NZ_JAGSOY010000004.1"/>
</dbReference>
<keyword evidence="1" id="KW-0732">Signal</keyword>
<dbReference type="InterPro" id="IPR039448">
    <property type="entry name" value="Beta_helix"/>
</dbReference>
<dbReference type="SUPFAM" id="SSF51126">
    <property type="entry name" value="Pectin lyase-like"/>
    <property type="match status" value="1"/>
</dbReference>
<sequence>MKITKNKTTSLLSALSLALTVNIYATDIVVDPTMEIVNIQTAINNAESGSTIQFKPGIYNLTAGFVIKNDNLQLLGEGAILRKISGDNYTAIVVQSNYNVVTGFTINGGKSDGNTIQGGGIFVYGSHNAISNVRVHDNNGHGIGLGGHIDDLPCGSNKVLNSRVFNNHMIGISEYNCSNNIITGNHVNDNGLEGITIDVGSHRNIVSDNRLHANCQRGGAGGIGIDQAEFNIIQGNIITGSQNKCGGIKMNNRVGHSRYNVVNSNVLLNNDGPGVWLSTYGEFRSNHNTVTGNVFTHNTESIKMDIESTNNVTVGNVVKQEEGGGESLQ</sequence>